<feature type="coiled-coil region" evidence="1">
    <location>
        <begin position="100"/>
        <end position="190"/>
    </location>
</feature>
<dbReference type="Proteomes" id="UP001634393">
    <property type="component" value="Unassembled WGS sequence"/>
</dbReference>
<evidence type="ECO:0000313" key="3">
    <source>
        <dbReference type="Proteomes" id="UP001634393"/>
    </source>
</evidence>
<gene>
    <name evidence="2" type="ORF">ACJIZ3_006255</name>
</gene>
<dbReference type="EMBL" id="JBJXBP010000007">
    <property type="protein sequence ID" value="KAL3820350.1"/>
    <property type="molecule type" value="Genomic_DNA"/>
</dbReference>
<reference evidence="2 3" key="1">
    <citation type="submission" date="2024-12" db="EMBL/GenBank/DDBJ databases">
        <title>The unique morphological basis and parallel evolutionary history of personate flowers in Penstemon.</title>
        <authorList>
            <person name="Depatie T.H."/>
            <person name="Wessinger C.A."/>
        </authorList>
    </citation>
    <scope>NUCLEOTIDE SEQUENCE [LARGE SCALE GENOMIC DNA]</scope>
    <source>
        <strain evidence="2">WTNN_2</strain>
        <tissue evidence="2">Leaf</tissue>
    </source>
</reference>
<sequence>MVEIMRDGLFQQLSTTSFDGLHFIKEEVNDILQAINQDGGNAVTSVHGRVNDFLGNANQYVEETQLSTQKMKELFDQQISGTNQRLQDMRVRESQHAIHARDLEVKLTELGEKEDNLKKQLDEIANQKEEIGLLLQEDEKQLLDTQSAISRIENEVSILESNPPLSKDDLAHQTNLKKELETNLQDLKNFKFFP</sequence>
<dbReference type="AlphaFoldDB" id="A0ABD3S760"/>
<name>A0ABD3S760_9LAMI</name>
<protein>
    <submittedName>
        <fullName evidence="2">Uncharacterized protein</fullName>
    </submittedName>
</protein>
<accession>A0ABD3S760</accession>
<evidence type="ECO:0000313" key="2">
    <source>
        <dbReference type="EMBL" id="KAL3820350.1"/>
    </source>
</evidence>
<keyword evidence="3" id="KW-1185">Reference proteome</keyword>
<evidence type="ECO:0000256" key="1">
    <source>
        <dbReference type="SAM" id="Coils"/>
    </source>
</evidence>
<organism evidence="2 3">
    <name type="scientific">Penstemon smallii</name>
    <dbReference type="NCBI Taxonomy" id="265156"/>
    <lineage>
        <taxon>Eukaryota</taxon>
        <taxon>Viridiplantae</taxon>
        <taxon>Streptophyta</taxon>
        <taxon>Embryophyta</taxon>
        <taxon>Tracheophyta</taxon>
        <taxon>Spermatophyta</taxon>
        <taxon>Magnoliopsida</taxon>
        <taxon>eudicotyledons</taxon>
        <taxon>Gunneridae</taxon>
        <taxon>Pentapetalae</taxon>
        <taxon>asterids</taxon>
        <taxon>lamiids</taxon>
        <taxon>Lamiales</taxon>
        <taxon>Plantaginaceae</taxon>
        <taxon>Cheloneae</taxon>
        <taxon>Penstemon</taxon>
    </lineage>
</organism>
<keyword evidence="1" id="KW-0175">Coiled coil</keyword>
<proteinExistence type="predicted"/>
<comment type="caution">
    <text evidence="2">The sequence shown here is derived from an EMBL/GenBank/DDBJ whole genome shotgun (WGS) entry which is preliminary data.</text>
</comment>